<feature type="transmembrane region" description="Helical" evidence="1">
    <location>
        <begin position="367"/>
        <end position="387"/>
    </location>
</feature>
<evidence type="ECO:0000313" key="2">
    <source>
        <dbReference type="EMBL" id="BBM54153.1"/>
    </source>
</evidence>
<feature type="transmembrane region" description="Helical" evidence="1">
    <location>
        <begin position="21"/>
        <end position="40"/>
    </location>
</feature>
<evidence type="ECO:0000256" key="1">
    <source>
        <dbReference type="SAM" id="Phobius"/>
    </source>
</evidence>
<feature type="transmembrane region" description="Helical" evidence="1">
    <location>
        <begin position="46"/>
        <end position="66"/>
    </location>
</feature>
<feature type="transmembrane region" description="Helical" evidence="1">
    <location>
        <begin position="342"/>
        <end position="361"/>
    </location>
</feature>
<dbReference type="EMBL" id="AP019841">
    <property type="protein sequence ID" value="BBM54153.1"/>
    <property type="molecule type" value="Genomic_DNA"/>
</dbReference>
<dbReference type="OrthoDB" id="4858698at2"/>
<dbReference type="RefSeq" id="WP_147002982.1">
    <property type="nucleotide sequence ID" value="NZ_AP019841.1"/>
</dbReference>
<feature type="transmembrane region" description="Helical" evidence="1">
    <location>
        <begin position="296"/>
        <end position="321"/>
    </location>
</feature>
<proteinExistence type="predicted"/>
<feature type="transmembrane region" description="Helical" evidence="1">
    <location>
        <begin position="203"/>
        <end position="226"/>
    </location>
</feature>
<feature type="transmembrane region" description="Helical" evidence="1">
    <location>
        <begin position="399"/>
        <end position="422"/>
    </location>
</feature>
<evidence type="ECO:0000313" key="3">
    <source>
        <dbReference type="Proteomes" id="UP000321944"/>
    </source>
</evidence>
<gene>
    <name evidence="2" type="ORF">JMUB3936_0433</name>
</gene>
<dbReference type="AlphaFoldDB" id="A0A510KVI4"/>
<reference evidence="2 3" key="1">
    <citation type="submission" date="2019-07" db="EMBL/GenBank/DDBJ databases">
        <title>Complete Genome Sequence of Leptotrichia wadei Strain JMUB3936.</title>
        <authorList>
            <person name="Watanabe S."/>
            <person name="Cui L."/>
        </authorList>
    </citation>
    <scope>NUCLEOTIDE SEQUENCE [LARGE SCALE GENOMIC DNA]</scope>
    <source>
        <strain evidence="2 3">JMUB3936</strain>
    </source>
</reference>
<feature type="transmembrane region" description="Helical" evidence="1">
    <location>
        <begin position="87"/>
        <end position="119"/>
    </location>
</feature>
<feature type="transmembrane region" description="Helical" evidence="1">
    <location>
        <begin position="131"/>
        <end position="153"/>
    </location>
</feature>
<feature type="transmembrane region" description="Helical" evidence="1">
    <location>
        <begin position="247"/>
        <end position="268"/>
    </location>
</feature>
<keyword evidence="1" id="KW-1133">Transmembrane helix</keyword>
<accession>A0A510KVI4</accession>
<sequence>MTNIAKTKAGWYSKFKAFGPGILMASAAIGGSHIVASTQAGALYGWQLAIIVILVNVFKYPFFRFGTQYTLERKKSLIEGYEEKGKIYLWVFFIMNIFSAIINIAAVGILTAAILANILKLTILPSLTPAAMASMINMLTTIVLVGSLAMMIFGGYKLLDSSSKFIVVSLTIATVVAVIIALFKHHPMAPNFVAPSPWKLKALPFIISLMGWMPAPIEISAINSMWTVEKQHEMKVPRKIAMLDFNVGYFVTTILAFVFLALGALIQYGTGTAIKGASAAYITQFIKMYSSVIGNWSGLLIAFIAFMCIFGTTITVVDGYSRANAETLRLIRKQKEITTAHFNTWMIVTVILAMIIVFFFAGNVAAMMNFAMIFSFVSAPVYSYLNFSLVKDNSKLPVWLWFLSVAGIVYLAGFTIFFLVYLSGILK</sequence>
<feature type="transmembrane region" description="Helical" evidence="1">
    <location>
        <begin position="165"/>
        <end position="183"/>
    </location>
</feature>
<keyword evidence="1" id="KW-0812">Transmembrane</keyword>
<name>A0A510KVI4_9FUSO</name>
<organism evidence="2 3">
    <name type="scientific">Leptotrichia wadei</name>
    <dbReference type="NCBI Taxonomy" id="157687"/>
    <lineage>
        <taxon>Bacteria</taxon>
        <taxon>Fusobacteriati</taxon>
        <taxon>Fusobacteriota</taxon>
        <taxon>Fusobacteriia</taxon>
        <taxon>Fusobacteriales</taxon>
        <taxon>Leptotrichiaceae</taxon>
        <taxon>Leptotrichia</taxon>
    </lineage>
</organism>
<dbReference type="Proteomes" id="UP000321944">
    <property type="component" value="Chromosome"/>
</dbReference>
<protein>
    <submittedName>
        <fullName evidence="2">Permease</fullName>
    </submittedName>
</protein>
<keyword evidence="1" id="KW-0472">Membrane</keyword>